<reference evidence="6 7" key="1">
    <citation type="journal article" date="2019" name="Commun. Biol.">
        <title>The bagworm genome reveals a unique fibroin gene that provides high tensile strength.</title>
        <authorList>
            <person name="Kono N."/>
            <person name="Nakamura H."/>
            <person name="Ohtoshi R."/>
            <person name="Tomita M."/>
            <person name="Numata K."/>
            <person name="Arakawa K."/>
        </authorList>
    </citation>
    <scope>NUCLEOTIDE SEQUENCE [LARGE SCALE GENOMIC DNA]</scope>
</reference>
<dbReference type="PROSITE" id="PS51021">
    <property type="entry name" value="BAR"/>
    <property type="match status" value="1"/>
</dbReference>
<evidence type="ECO:0000256" key="1">
    <source>
        <dbReference type="ARBA" id="ARBA00006697"/>
    </source>
</evidence>
<dbReference type="InterPro" id="IPR027267">
    <property type="entry name" value="AH/BAR_dom_sf"/>
</dbReference>
<dbReference type="SMART" id="SM00326">
    <property type="entry name" value="SH3"/>
    <property type="match status" value="1"/>
</dbReference>
<name>A0A4C1TE49_EUMVA</name>
<evidence type="ECO:0000313" key="6">
    <source>
        <dbReference type="EMBL" id="GBP12385.1"/>
    </source>
</evidence>
<dbReference type="InterPro" id="IPR036028">
    <property type="entry name" value="SH3-like_dom_sf"/>
</dbReference>
<comment type="similarity">
    <text evidence="1">Belongs to the endophilin family.</text>
</comment>
<evidence type="ECO:0000256" key="2">
    <source>
        <dbReference type="ARBA" id="ARBA00022443"/>
    </source>
</evidence>
<keyword evidence="2 3" id="KW-0728">SH3 domain</keyword>
<dbReference type="InterPro" id="IPR050384">
    <property type="entry name" value="Endophilin_SH3RF"/>
</dbReference>
<dbReference type="PROSITE" id="PS50002">
    <property type="entry name" value="SH3"/>
    <property type="match status" value="1"/>
</dbReference>
<dbReference type="GO" id="GO:0016020">
    <property type="term" value="C:membrane"/>
    <property type="evidence" value="ECO:0007669"/>
    <property type="project" value="TreeGrafter"/>
</dbReference>
<dbReference type="STRING" id="151549.A0A4C1TE49"/>
<dbReference type="Gene3D" id="1.20.1270.60">
    <property type="entry name" value="Arfaptin homology (AH) domain/BAR domain"/>
    <property type="match status" value="1"/>
</dbReference>
<dbReference type="GO" id="GO:0005737">
    <property type="term" value="C:cytoplasm"/>
    <property type="evidence" value="ECO:0007669"/>
    <property type="project" value="InterPro"/>
</dbReference>
<keyword evidence="7" id="KW-1185">Reference proteome</keyword>
<dbReference type="SMART" id="SM00721">
    <property type="entry name" value="BAR"/>
    <property type="match status" value="1"/>
</dbReference>
<evidence type="ECO:0000259" key="4">
    <source>
        <dbReference type="PROSITE" id="PS50002"/>
    </source>
</evidence>
<dbReference type="InterPro" id="IPR001452">
    <property type="entry name" value="SH3_domain"/>
</dbReference>
<evidence type="ECO:0000259" key="5">
    <source>
        <dbReference type="PROSITE" id="PS51021"/>
    </source>
</evidence>
<evidence type="ECO:0000256" key="3">
    <source>
        <dbReference type="PROSITE-ProRule" id="PRU00192"/>
    </source>
</evidence>
<dbReference type="CDD" id="cd11802">
    <property type="entry name" value="SH3_Endophilin_B"/>
    <property type="match status" value="1"/>
</dbReference>
<dbReference type="AlphaFoldDB" id="A0A4C1TE49"/>
<dbReference type="CDD" id="cd07594">
    <property type="entry name" value="BAR_Endophilin_B"/>
    <property type="match status" value="1"/>
</dbReference>
<dbReference type="SUPFAM" id="SSF50044">
    <property type="entry name" value="SH3-domain"/>
    <property type="match status" value="1"/>
</dbReference>
<sequence length="335" mass="38192">MDISVKKLVKEAGSALSRVVQFTEEKLGTSEKTELDTHYENLALRSETYKQWTEKIVRDTETVLTPHPGNRIEDFIFEKIEKKKPNRLSNLECLGLNMVEAGNDFGPDTPYGSALIKVGTSEQKLGQCERDFIGTAGLCFIEPLRKFLEGEMKNVTKEKSILEIKRLDLDACKNRVRKARSMIGQQMAERDLRVAQSEFDRQSELTKLLMEKVATSNASHLRHLHDFISAQTQHYEQCHVIMKELQNDLVALGGSVSYTSGNVEVNRGTAVQHTNRTHKARVLYDYDAKDSTELSLMADEEIIIWDCFTPDPDYVMAERGSQRGRIPRSFLKFIK</sequence>
<accession>A0A4C1TE49</accession>
<dbReference type="OrthoDB" id="14167at2759"/>
<comment type="caution">
    <text evidence="6">The sequence shown here is derived from an EMBL/GenBank/DDBJ whole genome shotgun (WGS) entry which is preliminary data.</text>
</comment>
<dbReference type="PANTHER" id="PTHR14167:SF76">
    <property type="entry name" value="ENDOPHILIN B, ISOFORM A"/>
    <property type="match status" value="1"/>
</dbReference>
<protein>
    <submittedName>
        <fullName evidence="6">Endophilin-B1</fullName>
    </submittedName>
</protein>
<dbReference type="Pfam" id="PF03114">
    <property type="entry name" value="BAR"/>
    <property type="match status" value="1"/>
</dbReference>
<dbReference type="GO" id="GO:0061024">
    <property type="term" value="P:membrane organization"/>
    <property type="evidence" value="ECO:0007669"/>
    <property type="project" value="TreeGrafter"/>
</dbReference>
<dbReference type="Gene3D" id="2.30.30.40">
    <property type="entry name" value="SH3 Domains"/>
    <property type="match status" value="1"/>
</dbReference>
<dbReference type="EMBL" id="BGZK01000051">
    <property type="protein sequence ID" value="GBP12385.1"/>
    <property type="molecule type" value="Genomic_DNA"/>
</dbReference>
<evidence type="ECO:0000313" key="7">
    <source>
        <dbReference type="Proteomes" id="UP000299102"/>
    </source>
</evidence>
<feature type="domain" description="BAR" evidence="5">
    <location>
        <begin position="24"/>
        <end position="258"/>
    </location>
</feature>
<dbReference type="InterPro" id="IPR004148">
    <property type="entry name" value="BAR_dom"/>
</dbReference>
<dbReference type="Proteomes" id="UP000299102">
    <property type="component" value="Unassembled WGS sequence"/>
</dbReference>
<gene>
    <name evidence="6" type="primary">Sh3glb1</name>
    <name evidence="6" type="ORF">EVAR_75809_1</name>
</gene>
<dbReference type="SUPFAM" id="SSF103657">
    <property type="entry name" value="BAR/IMD domain-like"/>
    <property type="match status" value="1"/>
</dbReference>
<dbReference type="PANTHER" id="PTHR14167">
    <property type="entry name" value="SH3 DOMAIN-CONTAINING"/>
    <property type="match status" value="1"/>
</dbReference>
<proteinExistence type="inferred from homology"/>
<dbReference type="Pfam" id="PF14604">
    <property type="entry name" value="SH3_9"/>
    <property type="match status" value="1"/>
</dbReference>
<feature type="domain" description="SH3" evidence="4">
    <location>
        <begin position="275"/>
        <end position="335"/>
    </location>
</feature>
<organism evidence="6 7">
    <name type="scientific">Eumeta variegata</name>
    <name type="common">Bagworm moth</name>
    <name type="synonym">Eumeta japonica</name>
    <dbReference type="NCBI Taxonomy" id="151549"/>
    <lineage>
        <taxon>Eukaryota</taxon>
        <taxon>Metazoa</taxon>
        <taxon>Ecdysozoa</taxon>
        <taxon>Arthropoda</taxon>
        <taxon>Hexapoda</taxon>
        <taxon>Insecta</taxon>
        <taxon>Pterygota</taxon>
        <taxon>Neoptera</taxon>
        <taxon>Endopterygota</taxon>
        <taxon>Lepidoptera</taxon>
        <taxon>Glossata</taxon>
        <taxon>Ditrysia</taxon>
        <taxon>Tineoidea</taxon>
        <taxon>Psychidae</taxon>
        <taxon>Oiketicinae</taxon>
        <taxon>Eumeta</taxon>
    </lineage>
</organism>